<accession>H8MX58</accession>
<feature type="transmembrane region" description="Helical" evidence="2">
    <location>
        <begin position="603"/>
        <end position="621"/>
    </location>
</feature>
<dbReference type="EMBL" id="CP003389">
    <property type="protein sequence ID" value="AFE04866.1"/>
    <property type="molecule type" value="Genomic_DNA"/>
</dbReference>
<dbReference type="KEGG" id="ccx:COCOR_02850"/>
<dbReference type="AlphaFoldDB" id="H8MX58"/>
<feature type="region of interest" description="Disordered" evidence="1">
    <location>
        <begin position="462"/>
        <end position="482"/>
    </location>
</feature>
<evidence type="ECO:0000313" key="4">
    <source>
        <dbReference type="EMBL" id="AFE04866.1"/>
    </source>
</evidence>
<dbReference type="eggNOG" id="ENOG5031DUP">
    <property type="taxonomic scope" value="Bacteria"/>
</dbReference>
<proteinExistence type="predicted"/>
<keyword evidence="2" id="KW-0812">Transmembrane</keyword>
<feature type="compositionally biased region" description="Polar residues" evidence="1">
    <location>
        <begin position="351"/>
        <end position="370"/>
    </location>
</feature>
<keyword evidence="2" id="KW-1133">Transmembrane helix</keyword>
<feature type="region of interest" description="Disordered" evidence="1">
    <location>
        <begin position="343"/>
        <end position="371"/>
    </location>
</feature>
<keyword evidence="2" id="KW-0472">Membrane</keyword>
<dbReference type="Proteomes" id="UP000007587">
    <property type="component" value="Chromosome"/>
</dbReference>
<reference evidence="5" key="2">
    <citation type="submission" date="2012-03" db="EMBL/GenBank/DDBJ databases">
        <title>Genome sequence of the fruiting myxobacterium Corallococcus coralloides DSM 2259.</title>
        <authorList>
            <person name="Huntley S."/>
            <person name="Zhang Y."/>
            <person name="Treuner-Lange A."/>
            <person name="Sensen C.W."/>
            <person name="Sogaard-Andersen L."/>
        </authorList>
    </citation>
    <scope>NUCLEOTIDE SEQUENCE [LARGE SCALE GENOMIC DNA]</scope>
    <source>
        <strain evidence="5">ATCC 25202 / DSM 2259 / NBRC 100086 / M2</strain>
    </source>
</reference>
<keyword evidence="5" id="KW-1185">Reference proteome</keyword>
<feature type="signal peptide" evidence="3">
    <location>
        <begin position="1"/>
        <end position="32"/>
    </location>
</feature>
<dbReference type="InParanoid" id="H8MX58"/>
<organism evidence="4 5">
    <name type="scientific">Corallococcus coralloides (strain ATCC 25202 / DSM 2259 / NBRC 100086 / M2)</name>
    <name type="common">Myxococcus coralloides</name>
    <dbReference type="NCBI Taxonomy" id="1144275"/>
    <lineage>
        <taxon>Bacteria</taxon>
        <taxon>Pseudomonadati</taxon>
        <taxon>Myxococcota</taxon>
        <taxon>Myxococcia</taxon>
        <taxon>Myxococcales</taxon>
        <taxon>Cystobacterineae</taxon>
        <taxon>Myxococcaceae</taxon>
        <taxon>Corallococcus</taxon>
    </lineage>
</organism>
<name>H8MX58_CORCM</name>
<feature type="chain" id="PRO_5003614626" description="Lipoprotein" evidence="3">
    <location>
        <begin position="33"/>
        <end position="630"/>
    </location>
</feature>
<reference evidence="4 5" key="1">
    <citation type="journal article" date="2012" name="J. Bacteriol.">
        <title>Complete Genome Sequence of the Fruiting Myxobacterium Corallococcus coralloides DSM 2259.</title>
        <authorList>
            <person name="Huntley S."/>
            <person name="Zhang Y."/>
            <person name="Treuner-Lange A."/>
            <person name="Kneip S."/>
            <person name="Sensen C.W."/>
            <person name="Sogaard-Andersen L."/>
        </authorList>
    </citation>
    <scope>NUCLEOTIDE SEQUENCE [LARGE SCALE GENOMIC DNA]</scope>
    <source>
        <strain evidence="5">ATCC 25202 / DSM 2259 / NBRC 100086 / M2</strain>
    </source>
</reference>
<evidence type="ECO:0000313" key="5">
    <source>
        <dbReference type="Proteomes" id="UP000007587"/>
    </source>
</evidence>
<evidence type="ECO:0000256" key="2">
    <source>
        <dbReference type="SAM" id="Phobius"/>
    </source>
</evidence>
<evidence type="ECO:0000256" key="3">
    <source>
        <dbReference type="SAM" id="SignalP"/>
    </source>
</evidence>
<dbReference type="STRING" id="1144275.COCOR_02850"/>
<keyword evidence="3" id="KW-0732">Signal</keyword>
<dbReference type="HOGENOM" id="CLU_433951_0_0_7"/>
<sequence length="630" mass="69562">MVRREDEMRKRARGAVLTFMAGLLLGAPSAQALSPQELCFREVINVPGSSFQQPPNVDGVIDQDLGWTGAFRYEFGNGSLRSSVVTQGIRSNSRVYLSFEVHKDTDFNNQDVILLGFDLAATSSERFHLFAIYPVHTGTGAQLDRAPRQVHYWRSSTTNTVGKITWGPRLSQPPWMNIKVTSVASSGGPTSKPSSFFVELEFVLNSEEEPRVISFPQTSNFGMYFEVIPIIPTPVPGAVTYQWPESAAPLTPGTVSLETKVPLPTQWGTSNFGSTGCGGVSFGPSDITTNNIPINKISLDNPNIFSVRLHNDSIDGSGNPVPAENVRARFRIANFGLPATESWKDVPAAGNPTQPQTIPTNDAGTLSTGPWQLDAGEREEYRINYHQCILVELDSVSLDGGTRTTFTNRSAWTNMEFGPGSTYESSAEIATRGYQLPEGMSRHRIDLLEARHFELRPHLEKTKGLDSSQPDAGGEIDQALKPREAPSYLSEMTWLFHGYRATNSHVIIDGIKHEILLPVGSFGYVIQHQLTQEELDQQREPSQHWNLKVNGLKEIQLSGQSSPNVRAYRAEIPDGQVARIDVQAQYSDKPFPPPMDGCGCRRLRSSGTIGMLGLFLLALFTRARRRRGND</sequence>
<gene>
    <name evidence="4" type="ordered locus">COCOR_02850</name>
</gene>
<evidence type="ECO:0000256" key="1">
    <source>
        <dbReference type="SAM" id="MobiDB-lite"/>
    </source>
</evidence>
<evidence type="ECO:0008006" key="6">
    <source>
        <dbReference type="Google" id="ProtNLM"/>
    </source>
</evidence>
<protein>
    <recommendedName>
        <fullName evidence="6">Lipoprotein</fullName>
    </recommendedName>
</protein>